<feature type="domain" description="HTH lysR-type" evidence="6">
    <location>
        <begin position="1"/>
        <end position="58"/>
    </location>
</feature>
<accession>A0A921SZ29</accession>
<keyword evidence="4" id="KW-0804">Transcription</keyword>
<comment type="similarity">
    <text evidence="1">Belongs to the LysR transcriptional regulatory family.</text>
</comment>
<keyword evidence="2" id="KW-0805">Transcription regulation</keyword>
<sequence length="297" mass="33591">MNLQQLEYFKIIAETKNFTTASDILSVTQPALSKAISKLEEELDVKLFQREGRNIKITEFGDVFLKYAKGALSEVEKGKLKLKEMKNNSDMIISISSTACIGATFIPFLISSFFNDNSKVKFNIDNQSTDEILKGIKNNHVDFGFISDIKDLDKYNNLEAILVKKEEYVLIVPKNHPLANKEEVYLSDLKNEYFIAYNNKSSDVEKSYSDLIGYTPKIYAEPSESSILSGLVAAGAGIAIILNTPLINTNKISVIKIKDKIDDKSIYMVWNKNIIHNKNKMEFKNYALNTVTKELKV</sequence>
<evidence type="ECO:0000256" key="1">
    <source>
        <dbReference type="ARBA" id="ARBA00009437"/>
    </source>
</evidence>
<dbReference type="Gene3D" id="1.10.10.10">
    <property type="entry name" value="Winged helix-like DNA-binding domain superfamily/Winged helix DNA-binding domain"/>
    <property type="match status" value="1"/>
</dbReference>
<keyword evidence="3" id="KW-0238">DNA-binding</keyword>
<evidence type="ECO:0000256" key="5">
    <source>
        <dbReference type="SAM" id="Phobius"/>
    </source>
</evidence>
<dbReference type="InterPro" id="IPR050950">
    <property type="entry name" value="HTH-type_LysR_regulators"/>
</dbReference>
<gene>
    <name evidence="7" type="ORF">K8V90_03625</name>
</gene>
<evidence type="ECO:0000256" key="3">
    <source>
        <dbReference type="ARBA" id="ARBA00023125"/>
    </source>
</evidence>
<dbReference type="SUPFAM" id="SSF46785">
    <property type="entry name" value="Winged helix' DNA-binding domain"/>
    <property type="match status" value="1"/>
</dbReference>
<dbReference type="PANTHER" id="PTHR30419">
    <property type="entry name" value="HTH-TYPE TRANSCRIPTIONAL REGULATOR YBHD"/>
    <property type="match status" value="1"/>
</dbReference>
<feature type="transmembrane region" description="Helical" evidence="5">
    <location>
        <begin position="91"/>
        <end position="114"/>
    </location>
</feature>
<comment type="caution">
    <text evidence="7">The sequence shown here is derived from an EMBL/GenBank/DDBJ whole genome shotgun (WGS) entry which is preliminary data.</text>
</comment>
<dbReference type="PRINTS" id="PR00039">
    <property type="entry name" value="HTHLYSR"/>
</dbReference>
<name>A0A921SZ29_9FIRM</name>
<organism evidence="7 8">
    <name type="scientific">Romboutsia timonensis</name>
    <dbReference type="NCBI Taxonomy" id="1776391"/>
    <lineage>
        <taxon>Bacteria</taxon>
        <taxon>Bacillati</taxon>
        <taxon>Bacillota</taxon>
        <taxon>Clostridia</taxon>
        <taxon>Peptostreptococcales</taxon>
        <taxon>Peptostreptococcaceae</taxon>
        <taxon>Romboutsia</taxon>
    </lineage>
</organism>
<dbReference type="InterPro" id="IPR036390">
    <property type="entry name" value="WH_DNA-bd_sf"/>
</dbReference>
<dbReference type="Proteomes" id="UP000776700">
    <property type="component" value="Unassembled WGS sequence"/>
</dbReference>
<keyword evidence="5" id="KW-0812">Transmembrane</keyword>
<dbReference type="Pfam" id="PF00126">
    <property type="entry name" value="HTH_1"/>
    <property type="match status" value="1"/>
</dbReference>
<dbReference type="SUPFAM" id="SSF53850">
    <property type="entry name" value="Periplasmic binding protein-like II"/>
    <property type="match status" value="1"/>
</dbReference>
<dbReference type="InterPro" id="IPR000847">
    <property type="entry name" value="LysR_HTH_N"/>
</dbReference>
<evidence type="ECO:0000313" key="8">
    <source>
        <dbReference type="Proteomes" id="UP000776700"/>
    </source>
</evidence>
<evidence type="ECO:0000313" key="7">
    <source>
        <dbReference type="EMBL" id="HJG96176.1"/>
    </source>
</evidence>
<evidence type="ECO:0000256" key="2">
    <source>
        <dbReference type="ARBA" id="ARBA00023015"/>
    </source>
</evidence>
<reference evidence="7" key="1">
    <citation type="journal article" date="2021" name="PeerJ">
        <title>Extensive microbial diversity within the chicken gut microbiome revealed by metagenomics and culture.</title>
        <authorList>
            <person name="Gilroy R."/>
            <person name="Ravi A."/>
            <person name="Getino M."/>
            <person name="Pursley I."/>
            <person name="Horton D.L."/>
            <person name="Alikhan N.F."/>
            <person name="Baker D."/>
            <person name="Gharbi K."/>
            <person name="Hall N."/>
            <person name="Watson M."/>
            <person name="Adriaenssens E.M."/>
            <person name="Foster-Nyarko E."/>
            <person name="Jarju S."/>
            <person name="Secka A."/>
            <person name="Antonio M."/>
            <person name="Oren A."/>
            <person name="Chaudhuri R.R."/>
            <person name="La Ragione R."/>
            <person name="Hildebrand F."/>
            <person name="Pallen M.J."/>
        </authorList>
    </citation>
    <scope>NUCLEOTIDE SEQUENCE</scope>
    <source>
        <strain evidence="7">1277</strain>
    </source>
</reference>
<dbReference type="AlphaFoldDB" id="A0A921SZ29"/>
<dbReference type="PROSITE" id="PS50931">
    <property type="entry name" value="HTH_LYSR"/>
    <property type="match status" value="1"/>
</dbReference>
<dbReference type="Pfam" id="PF03466">
    <property type="entry name" value="LysR_substrate"/>
    <property type="match status" value="1"/>
</dbReference>
<dbReference type="InterPro" id="IPR005119">
    <property type="entry name" value="LysR_subst-bd"/>
</dbReference>
<dbReference type="GO" id="GO:0003700">
    <property type="term" value="F:DNA-binding transcription factor activity"/>
    <property type="evidence" value="ECO:0007669"/>
    <property type="project" value="InterPro"/>
</dbReference>
<proteinExistence type="inferred from homology"/>
<dbReference type="GO" id="GO:0005829">
    <property type="term" value="C:cytosol"/>
    <property type="evidence" value="ECO:0007669"/>
    <property type="project" value="TreeGrafter"/>
</dbReference>
<protein>
    <submittedName>
        <fullName evidence="7">LysR family transcriptional regulator</fullName>
    </submittedName>
</protein>
<evidence type="ECO:0000256" key="4">
    <source>
        <dbReference type="ARBA" id="ARBA00023163"/>
    </source>
</evidence>
<dbReference type="FunFam" id="1.10.10.10:FF:000001">
    <property type="entry name" value="LysR family transcriptional regulator"/>
    <property type="match status" value="1"/>
</dbReference>
<keyword evidence="5" id="KW-0472">Membrane</keyword>
<reference evidence="7" key="2">
    <citation type="submission" date="2021-09" db="EMBL/GenBank/DDBJ databases">
        <authorList>
            <person name="Gilroy R."/>
        </authorList>
    </citation>
    <scope>NUCLEOTIDE SEQUENCE</scope>
    <source>
        <strain evidence="7">1277</strain>
    </source>
</reference>
<dbReference type="InterPro" id="IPR036388">
    <property type="entry name" value="WH-like_DNA-bd_sf"/>
</dbReference>
<dbReference type="Gene3D" id="3.40.190.290">
    <property type="match status" value="1"/>
</dbReference>
<dbReference type="GO" id="GO:0003677">
    <property type="term" value="F:DNA binding"/>
    <property type="evidence" value="ECO:0007669"/>
    <property type="project" value="UniProtKB-KW"/>
</dbReference>
<dbReference type="EMBL" id="DYUB01000120">
    <property type="protein sequence ID" value="HJG96176.1"/>
    <property type="molecule type" value="Genomic_DNA"/>
</dbReference>
<dbReference type="PANTHER" id="PTHR30419:SF28">
    <property type="entry name" value="HTH-TYPE TRANSCRIPTIONAL REGULATOR BSDA"/>
    <property type="match status" value="1"/>
</dbReference>
<evidence type="ECO:0000259" key="6">
    <source>
        <dbReference type="PROSITE" id="PS50931"/>
    </source>
</evidence>
<keyword evidence="5" id="KW-1133">Transmembrane helix</keyword>